<protein>
    <submittedName>
        <fullName evidence="1">Uncharacterized protein</fullName>
    </submittedName>
</protein>
<dbReference type="Proteomes" id="UP000178912">
    <property type="component" value="Unassembled WGS sequence"/>
</dbReference>
<organism evidence="1 2">
    <name type="scientific">Rhynchosporium agropyri</name>
    <dbReference type="NCBI Taxonomy" id="914238"/>
    <lineage>
        <taxon>Eukaryota</taxon>
        <taxon>Fungi</taxon>
        <taxon>Dikarya</taxon>
        <taxon>Ascomycota</taxon>
        <taxon>Pezizomycotina</taxon>
        <taxon>Leotiomycetes</taxon>
        <taxon>Helotiales</taxon>
        <taxon>Ploettnerulaceae</taxon>
        <taxon>Rhynchosporium</taxon>
    </lineage>
</organism>
<proteinExistence type="predicted"/>
<reference evidence="2" key="1">
    <citation type="submission" date="2016-03" db="EMBL/GenBank/DDBJ databases">
        <authorList>
            <person name="Guldener U."/>
        </authorList>
    </citation>
    <scope>NUCLEOTIDE SEQUENCE [LARGE SCALE GENOMIC DNA]</scope>
    <source>
        <strain evidence="2">04CH-RAC-A.6.1</strain>
    </source>
</reference>
<evidence type="ECO:0000313" key="1">
    <source>
        <dbReference type="EMBL" id="CZT04022.1"/>
    </source>
</evidence>
<sequence length="84" mass="8958">MSVGQSPWFLISLISDNLIYIIDLSTTPYVLLTNDLLASGAVLQKIHGPIGLLLVPSQRGISVKEATDSAIAIISLSTLSDKIH</sequence>
<keyword evidence="2" id="KW-1185">Reference proteome</keyword>
<dbReference type="EMBL" id="FJUX01000066">
    <property type="protein sequence ID" value="CZT04022.1"/>
    <property type="molecule type" value="Genomic_DNA"/>
</dbReference>
<dbReference type="AlphaFoldDB" id="A0A1E1L0J2"/>
<name>A0A1E1L0J2_9HELO</name>
<gene>
    <name evidence="1" type="ORF">RAG0_10612</name>
</gene>
<evidence type="ECO:0000313" key="2">
    <source>
        <dbReference type="Proteomes" id="UP000178912"/>
    </source>
</evidence>
<accession>A0A1E1L0J2</accession>